<gene>
    <name evidence="2" type="ORF">KC01_LOCUS85</name>
</gene>
<evidence type="ECO:0000256" key="1">
    <source>
        <dbReference type="SAM" id="MobiDB-lite"/>
    </source>
</evidence>
<protein>
    <submittedName>
        <fullName evidence="2">Uncharacterized protein</fullName>
    </submittedName>
</protein>
<dbReference type="AlphaFoldDB" id="A0AAV2IWM6"/>
<sequence length="392" mass="43635">MPLADFYNTLPMPSEDAMEYWIRLNKTVDVANECLRRQGRKIDDPAHEVSMMFVKHCPDQTLSHVFKFKSADKWTASEIQERLDENLQEKKSRAAIAKPQKPTSSVYKAQSQCVPKVDGAPNTSEVQPQMQSSPSAAPTPVSGVDADCMRSLEEDKKYTAFTTPLGLHEYNRMAQGLCNRKSNVVADALSRVPFARLLSEPYSSLIQEADEIVGDRVLVANKGERGKRKLADKWEDKVYTVVDANPNIHVYKISDVDGRTKVVHRNLLLNVNFLPLPDNQTVGDMEFSLLSDDMDSTNDASAIFMPNETEIVQISPDTSWTGSGGPGLDLEVLDWIWRSWTRSGGPGLDVEVLGWMWRSWAGSGGQCSLRAAASVAFCEFYCGQFEASLRSA</sequence>
<proteinExistence type="predicted"/>
<organism evidence="2 3">
    <name type="scientific">Knipowitschia caucasica</name>
    <name type="common">Caucasian dwarf goby</name>
    <name type="synonym">Pomatoschistus caucasicus</name>
    <dbReference type="NCBI Taxonomy" id="637954"/>
    <lineage>
        <taxon>Eukaryota</taxon>
        <taxon>Metazoa</taxon>
        <taxon>Chordata</taxon>
        <taxon>Craniata</taxon>
        <taxon>Vertebrata</taxon>
        <taxon>Euteleostomi</taxon>
        <taxon>Actinopterygii</taxon>
        <taxon>Neopterygii</taxon>
        <taxon>Teleostei</taxon>
        <taxon>Neoteleostei</taxon>
        <taxon>Acanthomorphata</taxon>
        <taxon>Gobiaria</taxon>
        <taxon>Gobiiformes</taxon>
        <taxon>Gobioidei</taxon>
        <taxon>Gobiidae</taxon>
        <taxon>Gobiinae</taxon>
        <taxon>Knipowitschia</taxon>
    </lineage>
</organism>
<keyword evidence="3" id="KW-1185">Reference proteome</keyword>
<accession>A0AAV2IWM6</accession>
<dbReference type="Gene3D" id="3.10.10.10">
    <property type="entry name" value="HIV Type 1 Reverse Transcriptase, subunit A, domain 1"/>
    <property type="match status" value="1"/>
</dbReference>
<feature type="region of interest" description="Disordered" evidence="1">
    <location>
        <begin position="89"/>
        <end position="144"/>
    </location>
</feature>
<feature type="compositionally biased region" description="Polar residues" evidence="1">
    <location>
        <begin position="101"/>
        <end position="113"/>
    </location>
</feature>
<evidence type="ECO:0000313" key="2">
    <source>
        <dbReference type="EMBL" id="CAL1567259.1"/>
    </source>
</evidence>
<dbReference type="EMBL" id="OZ035823">
    <property type="protein sequence ID" value="CAL1567259.1"/>
    <property type="molecule type" value="Genomic_DNA"/>
</dbReference>
<dbReference type="Proteomes" id="UP001497482">
    <property type="component" value="Chromosome 1"/>
</dbReference>
<name>A0AAV2IWM6_KNICA</name>
<reference evidence="2 3" key="1">
    <citation type="submission" date="2024-04" db="EMBL/GenBank/DDBJ databases">
        <authorList>
            <person name="Waldvogel A.-M."/>
            <person name="Schoenle A."/>
        </authorList>
    </citation>
    <scope>NUCLEOTIDE SEQUENCE [LARGE SCALE GENOMIC DNA]</scope>
</reference>
<feature type="compositionally biased region" description="Polar residues" evidence="1">
    <location>
        <begin position="121"/>
        <end position="136"/>
    </location>
</feature>
<evidence type="ECO:0000313" key="3">
    <source>
        <dbReference type="Proteomes" id="UP001497482"/>
    </source>
</evidence>